<dbReference type="Gene3D" id="3.30.1130.10">
    <property type="match status" value="1"/>
</dbReference>
<dbReference type="PANTHER" id="PTHR34354">
    <property type="entry name" value="NADPH-DEPENDENT 7-CYANO-7-DEAZAGUANINE REDUCTASE"/>
    <property type="match status" value="1"/>
</dbReference>
<dbReference type="EMBL" id="AP028907">
    <property type="protein sequence ID" value="BES82169.1"/>
    <property type="molecule type" value="Genomic_DNA"/>
</dbReference>
<evidence type="ECO:0000313" key="2">
    <source>
        <dbReference type="Proteomes" id="UP001341135"/>
    </source>
</evidence>
<dbReference type="InterPro" id="IPR050084">
    <property type="entry name" value="NADPH_dep_7-cyano-7-deazaG_red"/>
</dbReference>
<organism evidence="1 2">
    <name type="scientific">Pyrodictium abyssi</name>
    <dbReference type="NCBI Taxonomy" id="54256"/>
    <lineage>
        <taxon>Archaea</taxon>
        <taxon>Thermoproteota</taxon>
        <taxon>Thermoprotei</taxon>
        <taxon>Desulfurococcales</taxon>
        <taxon>Pyrodictiaceae</taxon>
        <taxon>Pyrodictium</taxon>
    </lineage>
</organism>
<proteinExistence type="predicted"/>
<protein>
    <recommendedName>
        <fullName evidence="3">GTP cyclohydrolase I</fullName>
    </recommendedName>
</protein>
<name>A0ABN6ZRZ6_9CREN</name>
<keyword evidence="2" id="KW-1185">Reference proteome</keyword>
<reference evidence="1 2" key="1">
    <citation type="submission" date="2023-09" db="EMBL/GenBank/DDBJ databases">
        <title>Pyrofollis japonicus gen. nov. sp. nov., a novel member of the family Pyrodictiaceae isolated from the Iheya North hydrothermal field.</title>
        <authorList>
            <person name="Miyazaki U."/>
            <person name="Sanari M."/>
            <person name="Tame A."/>
            <person name="Kitajima M."/>
            <person name="Okamoto A."/>
            <person name="Sawayama S."/>
            <person name="Miyazaki J."/>
            <person name="Takai K."/>
            <person name="Nakagawa S."/>
        </authorList>
    </citation>
    <scope>NUCLEOTIDE SEQUENCE [LARGE SCALE GENOMIC DNA]</scope>
    <source>
        <strain evidence="1 2">AV2</strain>
    </source>
</reference>
<evidence type="ECO:0008006" key="3">
    <source>
        <dbReference type="Google" id="ProtNLM"/>
    </source>
</evidence>
<dbReference type="RefSeq" id="WP_338249231.1">
    <property type="nucleotide sequence ID" value="NZ_AP028907.1"/>
</dbReference>
<dbReference type="PANTHER" id="PTHR34354:SF1">
    <property type="entry name" value="NADPH-DEPENDENT 7-CYANO-7-DEAZAGUANINE REDUCTASE"/>
    <property type="match status" value="1"/>
</dbReference>
<gene>
    <name evidence="1" type="ORF">PABY_17360</name>
</gene>
<dbReference type="InterPro" id="IPR029500">
    <property type="entry name" value="QueF"/>
</dbReference>
<dbReference type="GeneID" id="89289744"/>
<accession>A0ABN6ZRZ6</accession>
<dbReference type="Proteomes" id="UP001341135">
    <property type="component" value="Chromosome"/>
</dbReference>
<sequence>MPEIKLVQGSERISRVVLRSVVEAVCPLTGLVDRYDVAVEYGPGPEGLYVEAYSFQEYLESFRGKKIYQEDLVARIARDVCKAVRPRWVRVTLVGTHGSVEIETEHRLDCGEAQD</sequence>
<dbReference type="Pfam" id="PF14489">
    <property type="entry name" value="QueF"/>
    <property type="match status" value="1"/>
</dbReference>
<evidence type="ECO:0000313" key="1">
    <source>
        <dbReference type="EMBL" id="BES82169.1"/>
    </source>
</evidence>
<dbReference type="InterPro" id="IPR043133">
    <property type="entry name" value="GTP-CH-I_C/QueF"/>
</dbReference>
<dbReference type="SUPFAM" id="SSF55620">
    <property type="entry name" value="Tetrahydrobiopterin biosynthesis enzymes-like"/>
    <property type="match status" value="1"/>
</dbReference>